<proteinExistence type="inferred from homology"/>
<comment type="similarity">
    <text evidence="1">Belongs to the costars family.</text>
</comment>
<gene>
    <name evidence="3" type="ORF">FCC1311_018282</name>
</gene>
<dbReference type="OrthoDB" id="9871914at2759"/>
<dbReference type="Proteomes" id="UP000241890">
    <property type="component" value="Unassembled WGS sequence"/>
</dbReference>
<dbReference type="AlphaFoldDB" id="A0A2R5G5I4"/>
<dbReference type="PANTHER" id="PTHR46334">
    <property type="entry name" value="COSTARS FAMILY PROTEIN ABRACL"/>
    <property type="match status" value="1"/>
</dbReference>
<accession>A0A2R5G5I4</accession>
<dbReference type="Pfam" id="PF14705">
    <property type="entry name" value="Costars"/>
    <property type="match status" value="1"/>
</dbReference>
<dbReference type="PANTHER" id="PTHR46334:SF1">
    <property type="entry name" value="COSTARS FAMILY PROTEIN ABRACL"/>
    <property type="match status" value="1"/>
</dbReference>
<dbReference type="SMART" id="SM01283">
    <property type="entry name" value="Costars"/>
    <property type="match status" value="1"/>
</dbReference>
<evidence type="ECO:0000313" key="3">
    <source>
        <dbReference type="EMBL" id="GBG25609.1"/>
    </source>
</evidence>
<organism evidence="3 4">
    <name type="scientific">Hondaea fermentalgiana</name>
    <dbReference type="NCBI Taxonomy" id="2315210"/>
    <lineage>
        <taxon>Eukaryota</taxon>
        <taxon>Sar</taxon>
        <taxon>Stramenopiles</taxon>
        <taxon>Bigyra</taxon>
        <taxon>Labyrinthulomycetes</taxon>
        <taxon>Thraustochytrida</taxon>
        <taxon>Thraustochytriidae</taxon>
        <taxon>Hondaea</taxon>
    </lineage>
</organism>
<evidence type="ECO:0000313" key="4">
    <source>
        <dbReference type="Proteomes" id="UP000241890"/>
    </source>
</evidence>
<reference evidence="3 4" key="1">
    <citation type="submission" date="2017-12" db="EMBL/GenBank/DDBJ databases">
        <title>Sequencing, de novo assembly and annotation of complete genome of a new Thraustochytrid species, strain FCC1311.</title>
        <authorList>
            <person name="Sedici K."/>
            <person name="Godart F."/>
            <person name="Aiese Cigliano R."/>
            <person name="Sanseverino W."/>
            <person name="Barakat M."/>
            <person name="Ortet P."/>
            <person name="Marechal E."/>
            <person name="Cagnac O."/>
            <person name="Amato A."/>
        </authorList>
    </citation>
    <scope>NUCLEOTIDE SEQUENCE [LARGE SCALE GENOMIC DNA]</scope>
</reference>
<evidence type="ECO:0000256" key="1">
    <source>
        <dbReference type="ARBA" id="ARBA00006126"/>
    </source>
</evidence>
<dbReference type="Gene3D" id="1.10.10.1540">
    <property type="entry name" value="Costar domain"/>
    <property type="match status" value="1"/>
</dbReference>
<dbReference type="InterPro" id="IPR044302">
    <property type="entry name" value="Costars"/>
</dbReference>
<dbReference type="EMBL" id="BEYU01000013">
    <property type="protein sequence ID" value="GBG25609.1"/>
    <property type="molecule type" value="Genomic_DNA"/>
</dbReference>
<feature type="domain" description="Costars" evidence="2">
    <location>
        <begin position="13"/>
        <end position="84"/>
    </location>
</feature>
<evidence type="ECO:0000259" key="2">
    <source>
        <dbReference type="SMART" id="SM01283"/>
    </source>
</evidence>
<dbReference type="InParanoid" id="A0A2R5G5I4"/>
<keyword evidence="4" id="KW-1185">Reference proteome</keyword>
<protein>
    <submittedName>
        <fullName evidence="3">Costars family protein ABRACL</fullName>
    </submittedName>
</protein>
<dbReference type="InterPro" id="IPR038095">
    <property type="entry name" value="Costars_sf"/>
</dbReference>
<comment type="caution">
    <text evidence="3">The sequence shown here is derived from an EMBL/GenBank/DDBJ whole genome shotgun (WGS) entry which is preliminary data.</text>
</comment>
<sequence length="91" mass="10397">MGHQETVDKVRSRQLKKDIKRLGTQNEDGKYVVKFGVLFDDDKTQQFYEAIVGTLKAARTKGFIDWKGMILLKGAHDDVDITLLVEPEDDE</sequence>
<dbReference type="GO" id="GO:0032970">
    <property type="term" value="P:regulation of actin filament-based process"/>
    <property type="evidence" value="ECO:0007669"/>
    <property type="project" value="TreeGrafter"/>
</dbReference>
<name>A0A2R5G5I4_9STRA</name>
<dbReference type="InterPro" id="IPR027817">
    <property type="entry name" value="Costars_dom"/>
</dbReference>